<evidence type="ECO:0000313" key="1">
    <source>
        <dbReference type="EMBL" id="MDL5032132.1"/>
    </source>
</evidence>
<organism evidence="1 2">
    <name type="scientific">Roseateles subflavus</name>
    <dbReference type="NCBI Taxonomy" id="3053353"/>
    <lineage>
        <taxon>Bacteria</taxon>
        <taxon>Pseudomonadati</taxon>
        <taxon>Pseudomonadota</taxon>
        <taxon>Betaproteobacteria</taxon>
        <taxon>Burkholderiales</taxon>
        <taxon>Sphaerotilaceae</taxon>
        <taxon>Roseateles</taxon>
    </lineage>
</organism>
<gene>
    <name evidence="1" type="ORF">QRD43_09435</name>
</gene>
<dbReference type="EMBL" id="JASVDS010000002">
    <property type="protein sequence ID" value="MDL5032132.1"/>
    <property type="molecule type" value="Genomic_DNA"/>
</dbReference>
<evidence type="ECO:0000313" key="2">
    <source>
        <dbReference type="Proteomes" id="UP001238603"/>
    </source>
</evidence>
<accession>A0ABT7LH02</accession>
<comment type="caution">
    <text evidence="1">The sequence shown here is derived from an EMBL/GenBank/DDBJ whole genome shotgun (WGS) entry which is preliminary data.</text>
</comment>
<name>A0ABT7LH02_9BURK</name>
<proteinExistence type="predicted"/>
<reference evidence="1 2" key="1">
    <citation type="submission" date="2023-06" db="EMBL/GenBank/DDBJ databases">
        <title>Pelomonas sp. APW6 16S ribosomal RNA gene genome sequencing and assembly.</title>
        <authorList>
            <person name="Woo H."/>
        </authorList>
    </citation>
    <scope>NUCLEOTIDE SEQUENCE [LARGE SCALE GENOMIC DNA]</scope>
    <source>
        <strain evidence="1 2">APW6</strain>
    </source>
</reference>
<keyword evidence="2" id="KW-1185">Reference proteome</keyword>
<dbReference type="SUPFAM" id="SSF53850">
    <property type="entry name" value="Periplasmic binding protein-like II"/>
    <property type="match status" value="1"/>
</dbReference>
<protein>
    <recommendedName>
        <fullName evidence="3">Solute-binding protein family 3/N-terminal domain-containing protein</fullName>
    </recommendedName>
</protein>
<dbReference type="RefSeq" id="WP_285982228.1">
    <property type="nucleotide sequence ID" value="NZ_JASVDS010000002.1"/>
</dbReference>
<sequence length="285" mass="32235">MLRSVLIRRRLLRAGLGLLLGLALCRGEAQPLRLCQTESPRYDYRLALTRLILEKTAQGGEPVALVRHAPGPDPSQDRCLELLRTGEVDLVYLPPTPARMAEFAALPIDLHAGRLGYRLLVIRREDAPAFARITTVAQLRRLTGGFGRQWADMAVFEANQLPVIAGPGTEALLGMLRARRFDYLQRGVTEAFAELANFEGRDDLMVEPHLALHYALPVYFMTRQDKRPLLQRLQRGLQMARQDGSFRRLLDQHQGRDWARATIERRHVLELVSPWPALGTTPAER</sequence>
<dbReference type="Proteomes" id="UP001238603">
    <property type="component" value="Unassembled WGS sequence"/>
</dbReference>
<evidence type="ECO:0008006" key="3">
    <source>
        <dbReference type="Google" id="ProtNLM"/>
    </source>
</evidence>